<dbReference type="NCBIfam" id="TIGR02201">
    <property type="entry name" value="heptsyl_trn_III"/>
    <property type="match status" value="1"/>
</dbReference>
<dbReference type="PANTHER" id="PTHR30160:SF1">
    <property type="entry name" value="LIPOPOLYSACCHARIDE 1,2-N-ACETYLGLUCOSAMINETRANSFERASE-RELATED"/>
    <property type="match status" value="1"/>
</dbReference>
<dbReference type="SUPFAM" id="SSF53756">
    <property type="entry name" value="UDP-Glycosyltransferase/glycogen phosphorylase"/>
    <property type="match status" value="1"/>
</dbReference>
<gene>
    <name evidence="3" type="ordered locus">NAMH_1721</name>
</gene>
<keyword evidence="2" id="KW-0808">Transferase</keyword>
<dbReference type="OrthoDB" id="9760688at2"/>
<dbReference type="Gene3D" id="3.40.50.2000">
    <property type="entry name" value="Glycogen Phosphorylase B"/>
    <property type="match status" value="2"/>
</dbReference>
<dbReference type="STRING" id="598659.NAMH_1721"/>
<dbReference type="PANTHER" id="PTHR30160">
    <property type="entry name" value="TETRAACYLDISACCHARIDE 4'-KINASE-RELATED"/>
    <property type="match status" value="1"/>
</dbReference>
<keyword evidence="4" id="KW-1185">Reference proteome</keyword>
<dbReference type="InterPro" id="IPR051199">
    <property type="entry name" value="LPS_LOS_Heptosyltrfase"/>
</dbReference>
<evidence type="ECO:0000256" key="2">
    <source>
        <dbReference type="ARBA" id="ARBA00022679"/>
    </source>
</evidence>
<dbReference type="CDD" id="cd03789">
    <property type="entry name" value="GT9_LPS_heptosyltransferase"/>
    <property type="match status" value="1"/>
</dbReference>
<sequence length="352" mass="40460">MKILVIKFRNIGDVLLTTPLIKNLKMNFPEAQIDVAVNKGTEAMLKGNPNINRIYSYNRSYYKSLPKLKRFIEEYKFLKSFKNYDMVINTTEGDRGAFIAKFSDAKIKIGYKVNKNIMLKKAFNFIMPKPLLMRHIIENNLDALRIINKDIYEKKVEIFWSNEDIEKVKKLIPDNFIHIHPVSRWLFKCIDDKIMANIIDFLYEKGQKVVITASPDKKEIEKVNKILSYCKNKPINLSGKLSLNQVAYLSSRAKLFIGVDTAVMHMAAAVDTPVVAFFGPSGAFNWGPWDNELFESGYTKKSGIQTMGKHTVIQHDWDCIPCGKDGCNGSKVSECLMQFDMEKIFNIIEEKL</sequence>
<dbReference type="KEGG" id="nam:NAMH_1721"/>
<organism evidence="3 4">
    <name type="scientific">Nautilia profundicola (strain ATCC BAA-1463 / DSM 18972 / AmH)</name>
    <dbReference type="NCBI Taxonomy" id="598659"/>
    <lineage>
        <taxon>Bacteria</taxon>
        <taxon>Pseudomonadati</taxon>
        <taxon>Campylobacterota</taxon>
        <taxon>Epsilonproteobacteria</taxon>
        <taxon>Nautiliales</taxon>
        <taxon>Nautiliaceae</taxon>
        <taxon>Nautilia</taxon>
    </lineage>
</organism>
<dbReference type="HOGENOM" id="CLU_038371_3_3_7"/>
<dbReference type="GO" id="GO:0005829">
    <property type="term" value="C:cytosol"/>
    <property type="evidence" value="ECO:0007669"/>
    <property type="project" value="TreeGrafter"/>
</dbReference>
<dbReference type="CAZy" id="GT9">
    <property type="family name" value="Glycosyltransferase Family 9"/>
</dbReference>
<reference evidence="3 4" key="1">
    <citation type="journal article" date="2009" name="PLoS Genet.">
        <title>Adaptations to submarine hydrothermal environments exemplified by the genome of Nautilia profundicola.</title>
        <authorList>
            <person name="Campbell B.J."/>
            <person name="Smith J.L."/>
            <person name="Hanson T.E."/>
            <person name="Klotz M.G."/>
            <person name="Stein L.Y."/>
            <person name="Lee C.K."/>
            <person name="Wu D."/>
            <person name="Robinson J.M."/>
            <person name="Khouri H.M."/>
            <person name="Eisen J.A."/>
            <person name="Cary S.C."/>
        </authorList>
    </citation>
    <scope>NUCLEOTIDE SEQUENCE [LARGE SCALE GENOMIC DNA]</scope>
    <source>
        <strain evidence="4">ATCC BAA-1463 / DSM 18972 / AmH</strain>
    </source>
</reference>
<dbReference type="Pfam" id="PF01075">
    <property type="entry name" value="Glyco_transf_9"/>
    <property type="match status" value="1"/>
</dbReference>
<accession>B9L6W3</accession>
<protein>
    <submittedName>
        <fullName evidence="3">Lipopolysaccharide heptosyltransferase III</fullName>
    </submittedName>
</protein>
<dbReference type="EMBL" id="CP001279">
    <property type="protein sequence ID" value="ACM92653.1"/>
    <property type="molecule type" value="Genomic_DNA"/>
</dbReference>
<dbReference type="eggNOG" id="COG0859">
    <property type="taxonomic scope" value="Bacteria"/>
</dbReference>
<name>B9L6W3_NAUPA</name>
<keyword evidence="1" id="KW-0328">Glycosyltransferase</keyword>
<dbReference type="InterPro" id="IPR011916">
    <property type="entry name" value="LipoPS_heptosylTferase-III"/>
</dbReference>
<dbReference type="AlphaFoldDB" id="B9L6W3"/>
<dbReference type="GO" id="GO:0009244">
    <property type="term" value="P:lipopolysaccharide core region biosynthetic process"/>
    <property type="evidence" value="ECO:0007669"/>
    <property type="project" value="TreeGrafter"/>
</dbReference>
<dbReference type="RefSeq" id="WP_012664024.1">
    <property type="nucleotide sequence ID" value="NC_012115.1"/>
</dbReference>
<evidence type="ECO:0000313" key="3">
    <source>
        <dbReference type="EMBL" id="ACM92653.1"/>
    </source>
</evidence>
<dbReference type="InterPro" id="IPR002201">
    <property type="entry name" value="Glyco_trans_9"/>
</dbReference>
<evidence type="ECO:0000313" key="4">
    <source>
        <dbReference type="Proteomes" id="UP000000448"/>
    </source>
</evidence>
<dbReference type="GO" id="GO:0008713">
    <property type="term" value="F:ADP-heptose-lipopolysaccharide heptosyltransferase activity"/>
    <property type="evidence" value="ECO:0007669"/>
    <property type="project" value="TreeGrafter"/>
</dbReference>
<evidence type="ECO:0000256" key="1">
    <source>
        <dbReference type="ARBA" id="ARBA00022676"/>
    </source>
</evidence>
<proteinExistence type="predicted"/>
<dbReference type="Proteomes" id="UP000000448">
    <property type="component" value="Chromosome"/>
</dbReference>